<sequence>MNQVRYYRKYPRTHSKQNENNEHNEARTIDLTIAQAAGILVLTFATGILSGCLLKNTDKKGGISTSL</sequence>
<proteinExistence type="predicted"/>
<dbReference type="AlphaFoldDB" id="W4V457"/>
<comment type="caution">
    <text evidence="3">The sequence shown here is derived from an EMBL/GenBank/DDBJ whole genome shotgun (WGS) entry which is preliminary data.</text>
</comment>
<dbReference type="Proteomes" id="UP000019109">
    <property type="component" value="Unassembled WGS sequence"/>
</dbReference>
<evidence type="ECO:0000313" key="3">
    <source>
        <dbReference type="EMBL" id="GAE87524.1"/>
    </source>
</evidence>
<evidence type="ECO:0000256" key="2">
    <source>
        <dbReference type="SAM" id="Phobius"/>
    </source>
</evidence>
<gene>
    <name evidence="3" type="ORF">JCM21531_896</name>
</gene>
<accession>W4V457</accession>
<organism evidence="3 4">
    <name type="scientific">Acetivibrio straminisolvens JCM 21531</name>
    <dbReference type="NCBI Taxonomy" id="1294263"/>
    <lineage>
        <taxon>Bacteria</taxon>
        <taxon>Bacillati</taxon>
        <taxon>Bacillota</taxon>
        <taxon>Clostridia</taxon>
        <taxon>Eubacteriales</taxon>
        <taxon>Oscillospiraceae</taxon>
        <taxon>Acetivibrio</taxon>
    </lineage>
</organism>
<feature type="compositionally biased region" description="Basic and acidic residues" evidence="1">
    <location>
        <begin position="16"/>
        <end position="25"/>
    </location>
</feature>
<keyword evidence="4" id="KW-1185">Reference proteome</keyword>
<dbReference type="RefSeq" id="WP_038287305.1">
    <property type="nucleotide sequence ID" value="NZ_BAVR01000007.1"/>
</dbReference>
<evidence type="ECO:0000256" key="1">
    <source>
        <dbReference type="SAM" id="MobiDB-lite"/>
    </source>
</evidence>
<dbReference type="STRING" id="1294263.JCM21531_896"/>
<feature type="region of interest" description="Disordered" evidence="1">
    <location>
        <begin position="1"/>
        <end position="25"/>
    </location>
</feature>
<evidence type="ECO:0000313" key="4">
    <source>
        <dbReference type="Proteomes" id="UP000019109"/>
    </source>
</evidence>
<feature type="compositionally biased region" description="Basic residues" evidence="1">
    <location>
        <begin position="1"/>
        <end position="15"/>
    </location>
</feature>
<keyword evidence="2" id="KW-0472">Membrane</keyword>
<name>W4V457_9FIRM</name>
<protein>
    <submittedName>
        <fullName evidence="3">Uncharacterized protein</fullName>
    </submittedName>
</protein>
<dbReference type="EMBL" id="BAVR01000007">
    <property type="protein sequence ID" value="GAE87524.1"/>
    <property type="molecule type" value="Genomic_DNA"/>
</dbReference>
<feature type="transmembrane region" description="Helical" evidence="2">
    <location>
        <begin position="33"/>
        <end position="54"/>
    </location>
</feature>
<keyword evidence="2" id="KW-1133">Transmembrane helix</keyword>
<keyword evidence="2" id="KW-0812">Transmembrane</keyword>
<reference evidence="3" key="1">
    <citation type="journal article" date="2014" name="Genome Announc.">
        <title>Draft Genome Sequence of Clostridium straminisolvens Strain JCM 21531T, Isolated from a Cellulose-Degrading Bacterial Community.</title>
        <authorList>
            <person name="Yuki M."/>
            <person name="Oshima K."/>
            <person name="Suda W."/>
            <person name="Sakamoto M."/>
            <person name="Kitamura K."/>
            <person name="Iida T."/>
            <person name="Hattori M."/>
            <person name="Ohkuma M."/>
        </authorList>
    </citation>
    <scope>NUCLEOTIDE SEQUENCE [LARGE SCALE GENOMIC DNA]</scope>
    <source>
        <strain evidence="3">JCM 21531</strain>
    </source>
</reference>